<evidence type="ECO:0000313" key="2">
    <source>
        <dbReference type="EMBL" id="ABE01865.1"/>
    </source>
</evidence>
<sequence length="110" mass="12448">MKIALIFALSLLAVYSLALVKCEAGSKISDAKRVEDGEFGDAIKTLRDLQRDAKPKQKRLGAWLAGKVAGTVATYAWNRYVGKRSVDSQVNNDFIRKLREMQMRERKNMK</sequence>
<accession>Q1PG44</accession>
<protein>
    <submittedName>
        <fullName evidence="2">Preprohedistin</fullName>
    </submittedName>
</protein>
<dbReference type="EMBL" id="DQ445815">
    <property type="protein sequence ID" value="ABE01865.1"/>
    <property type="molecule type" value="mRNA"/>
</dbReference>
<feature type="chain" id="PRO_5004195394" evidence="1">
    <location>
        <begin position="19"/>
        <end position="110"/>
    </location>
</feature>
<evidence type="ECO:0000256" key="1">
    <source>
        <dbReference type="SAM" id="SignalP"/>
    </source>
</evidence>
<keyword evidence="1" id="KW-0732">Signal</keyword>
<proteinExistence type="evidence at transcript level"/>
<organism evidence="2">
    <name type="scientific">Hediste diversicolor</name>
    <name type="common">Sandworm</name>
    <name type="synonym">Nereis diversicolor</name>
    <dbReference type="NCBI Taxonomy" id="126592"/>
    <lineage>
        <taxon>Eukaryota</taxon>
        <taxon>Metazoa</taxon>
        <taxon>Spiralia</taxon>
        <taxon>Lophotrochozoa</taxon>
        <taxon>Annelida</taxon>
        <taxon>Polychaeta</taxon>
        <taxon>Errantia</taxon>
        <taxon>Phyllodocida</taxon>
        <taxon>Nereididae</taxon>
        <taxon>Hediste</taxon>
        <taxon>Hediste diversicolor species group</taxon>
    </lineage>
</organism>
<feature type="signal peptide" evidence="1">
    <location>
        <begin position="1"/>
        <end position="18"/>
    </location>
</feature>
<name>Q1PG44_HEDDI</name>
<reference evidence="2" key="1">
    <citation type="journal article" date="2007" name="Dev. Comp. Immunol.">
        <title>Hedistin: A novel antimicrobial peptide containing bromotryptophan constitutively expressed in the NK cells-like of the marine annelid, Nereis diversicolor.</title>
        <authorList>
            <person name="Tasiemski A."/>
            <person name="Schikorski D."/>
            <person name="Le Marrec-Croq F."/>
            <person name="Pontoire-Van Camp C."/>
            <person name="Boidin-Wichlacz C."/>
            <person name="Sautiere P.-E."/>
        </authorList>
    </citation>
    <scope>NUCLEOTIDE SEQUENCE</scope>
</reference>
<dbReference type="AlphaFoldDB" id="Q1PG44"/>